<reference evidence="6" key="1">
    <citation type="submission" date="2021-07" db="EMBL/GenBank/DDBJ databases">
        <authorList>
            <person name="Durling M."/>
        </authorList>
    </citation>
    <scope>NUCLEOTIDE SEQUENCE</scope>
</reference>
<keyword evidence="3" id="KW-0175">Coiled coil</keyword>
<feature type="region of interest" description="Disordered" evidence="4">
    <location>
        <begin position="156"/>
        <end position="190"/>
    </location>
</feature>
<feature type="region of interest" description="Disordered" evidence="4">
    <location>
        <begin position="588"/>
        <end position="617"/>
    </location>
</feature>
<feature type="compositionally biased region" description="Pro residues" evidence="4">
    <location>
        <begin position="10"/>
        <end position="20"/>
    </location>
</feature>
<evidence type="ECO:0000256" key="1">
    <source>
        <dbReference type="ARBA" id="ARBA00022490"/>
    </source>
</evidence>
<dbReference type="OrthoDB" id="5569911at2759"/>
<accession>A0A9N9L2J1</accession>
<dbReference type="Pfam" id="PF25078">
    <property type="entry name" value="DUF7801"/>
    <property type="match status" value="1"/>
</dbReference>
<dbReference type="Gene3D" id="1.10.287.1490">
    <property type="match status" value="1"/>
</dbReference>
<feature type="compositionally biased region" description="Basic and acidic residues" evidence="4">
    <location>
        <begin position="588"/>
        <end position="606"/>
    </location>
</feature>
<organism evidence="6 7">
    <name type="scientific">Hymenoscyphus fraxineus</name>
    <dbReference type="NCBI Taxonomy" id="746836"/>
    <lineage>
        <taxon>Eukaryota</taxon>
        <taxon>Fungi</taxon>
        <taxon>Dikarya</taxon>
        <taxon>Ascomycota</taxon>
        <taxon>Pezizomycotina</taxon>
        <taxon>Leotiomycetes</taxon>
        <taxon>Helotiales</taxon>
        <taxon>Helotiaceae</taxon>
        <taxon>Hymenoscyphus</taxon>
    </lineage>
</organism>
<protein>
    <recommendedName>
        <fullName evidence="5">Ubiquitin-like domain-containing protein</fullName>
    </recommendedName>
</protein>
<feature type="domain" description="Ubiquitin-like" evidence="5">
    <location>
        <begin position="100"/>
        <end position="159"/>
    </location>
</feature>
<feature type="compositionally biased region" description="Polar residues" evidence="4">
    <location>
        <begin position="607"/>
        <end position="616"/>
    </location>
</feature>
<feature type="compositionally biased region" description="Basic and acidic residues" evidence="4">
    <location>
        <begin position="548"/>
        <end position="558"/>
    </location>
</feature>
<evidence type="ECO:0000256" key="3">
    <source>
        <dbReference type="SAM" id="Coils"/>
    </source>
</evidence>
<keyword evidence="1" id="KW-0963">Cytoplasm</keyword>
<evidence type="ECO:0000256" key="2">
    <source>
        <dbReference type="ARBA" id="ARBA00023125"/>
    </source>
</evidence>
<keyword evidence="7" id="KW-1185">Reference proteome</keyword>
<dbReference type="GO" id="GO:0003677">
    <property type="term" value="F:DNA binding"/>
    <property type="evidence" value="ECO:0007669"/>
    <property type="project" value="UniProtKB-KW"/>
</dbReference>
<evidence type="ECO:0000313" key="6">
    <source>
        <dbReference type="EMBL" id="CAG8957924.1"/>
    </source>
</evidence>
<dbReference type="Pfam" id="PF15456">
    <property type="entry name" value="Uds1"/>
    <property type="match status" value="1"/>
</dbReference>
<dbReference type="Proteomes" id="UP000696280">
    <property type="component" value="Unassembled WGS sequence"/>
</dbReference>
<feature type="region of interest" description="Disordered" evidence="4">
    <location>
        <begin position="326"/>
        <end position="354"/>
    </location>
</feature>
<feature type="region of interest" description="Disordered" evidence="4">
    <location>
        <begin position="1"/>
        <end position="55"/>
    </location>
</feature>
<feature type="compositionally biased region" description="Basic and acidic residues" evidence="4">
    <location>
        <begin position="860"/>
        <end position="881"/>
    </location>
</feature>
<dbReference type="PANTHER" id="PTHR42963">
    <property type="entry name" value="CHROMOSOME PARTITION PROTEIN MUKB"/>
    <property type="match status" value="1"/>
</dbReference>
<sequence length="897" mass="100730">MNALFSRKQVPPPAPAPAPAPVQDAGYGGAPQGGYGMRNEGGGGQSYGSNAPEPPARVILDGYRPDISNGFEGEASLYNPMNPARPHSSTLLNLNDSIQVHLLVETAMGDSMEFEILSEDEVDDLKRQIKIYTQRIEQARQNLIIQSKYRDAAKSMSKLYSPTSNKKMSFHSRNSSSEHADEALQERRASEKKCEEIAAELWFLEKRLMEPQTKLLKHTAGILQMTHKGPKVTSKNGGQMAGGMPGSPESMYTYPNARNSFDPAPGDELLFDERSLYRSFDRLDGFGDLMGESTGPSKEQMQMITKTEEKLEQLNSRLREIIIQANPQQESRLGQPPLSKANSNGQPTEPGDTLQDSLQYLEQGITTMGREHNQRSNQGNVSESAIEETVEDLNRELYSVLQPYDELRPAPPQVTGNGLNIQISYFKDNINAVAGEISRSKSLTSKSTGNQEQMETVMMGLWEIILSGEEEARKRKLERRQNRTLNNLPEDEDDSGESDIEVVEQFSVQGFSSKVQWLYSQATKLKDQKKVLQRQIKQQRELNNQSDATKDAALTRKGEELDRMQELLRRNMMESDKVREQLSQAMDRLDESQQKDSLRDQARSNDESTAIRSAQQDLDKANKTIATLEENLQELKDDHSISNAEMQSRISDYESRIKNLTQEVAAAATAKAIFEADAREKELQVVEKEKEMDDMNMRLAGLQTEVTIARAELDGAYGSRSQRAAEVAANPAIQKEIDTLSKKNAALSDEIMVLKSKGTANPEMEEKMQTLKKELEETIEEYEQMTKASIEWEKEREQLEASVDKLRDEREQLEAQLSDEKVRWLGMKSPGVDGAPQAGNTSTTVLKNEFKKMMRDTRAESAKALRAEQNERRRVEEELRALKKAQGPGRSGLSQSS</sequence>
<dbReference type="InterPro" id="IPR056703">
    <property type="entry name" value="DUF7801"/>
</dbReference>
<comment type="caution">
    <text evidence="6">The sequence shown here is derived from an EMBL/GenBank/DDBJ whole genome shotgun (WGS) entry which is preliminary data.</text>
</comment>
<feature type="region of interest" description="Disordered" evidence="4">
    <location>
        <begin position="228"/>
        <end position="249"/>
    </location>
</feature>
<dbReference type="GO" id="GO:0005737">
    <property type="term" value="C:cytoplasm"/>
    <property type="evidence" value="ECO:0007669"/>
    <property type="project" value="TreeGrafter"/>
</dbReference>
<gene>
    <name evidence="6" type="ORF">HYFRA_00000266</name>
</gene>
<dbReference type="PANTHER" id="PTHR42963:SF1">
    <property type="entry name" value="DUF4476 DOMAIN-CONTAINING PROTEIN"/>
    <property type="match status" value="1"/>
</dbReference>
<feature type="region of interest" description="Disordered" evidence="4">
    <location>
        <begin position="860"/>
        <end position="897"/>
    </location>
</feature>
<evidence type="ECO:0000259" key="5">
    <source>
        <dbReference type="PROSITE" id="PS50053"/>
    </source>
</evidence>
<dbReference type="AlphaFoldDB" id="A0A9N9L2J1"/>
<dbReference type="EMBL" id="CAJVRL010000081">
    <property type="protein sequence ID" value="CAG8957924.1"/>
    <property type="molecule type" value="Genomic_DNA"/>
</dbReference>
<name>A0A9N9L2J1_9HELO</name>
<feature type="compositionally biased region" description="Polar residues" evidence="4">
    <location>
        <begin position="158"/>
        <end position="175"/>
    </location>
</feature>
<evidence type="ECO:0000313" key="7">
    <source>
        <dbReference type="Proteomes" id="UP000696280"/>
    </source>
</evidence>
<feature type="region of interest" description="Disordered" evidence="4">
    <location>
        <begin position="539"/>
        <end position="558"/>
    </location>
</feature>
<dbReference type="InterPro" id="IPR029191">
    <property type="entry name" value="Uds1"/>
</dbReference>
<keyword evidence="2" id="KW-0238">DNA-binding</keyword>
<feature type="coiled-coil region" evidence="3">
    <location>
        <begin position="297"/>
        <end position="324"/>
    </location>
</feature>
<dbReference type="InterPro" id="IPR050308">
    <property type="entry name" value="MukB/SMC"/>
</dbReference>
<dbReference type="InterPro" id="IPR000626">
    <property type="entry name" value="Ubiquitin-like_dom"/>
</dbReference>
<dbReference type="PROSITE" id="PS50053">
    <property type="entry name" value="UBIQUITIN_2"/>
    <property type="match status" value="1"/>
</dbReference>
<feature type="compositionally biased region" description="Gly residues" evidence="4">
    <location>
        <begin position="26"/>
        <end position="46"/>
    </location>
</feature>
<feature type="coiled-coil region" evidence="3">
    <location>
        <begin position="737"/>
        <end position="823"/>
    </location>
</feature>
<feature type="compositionally biased region" description="Basic and acidic residues" evidence="4">
    <location>
        <begin position="176"/>
        <end position="190"/>
    </location>
</feature>
<evidence type="ECO:0000256" key="4">
    <source>
        <dbReference type="SAM" id="MobiDB-lite"/>
    </source>
</evidence>
<proteinExistence type="predicted"/>